<dbReference type="CTD" id="133482"/>
<evidence type="ECO:0000313" key="13">
    <source>
        <dbReference type="Proteomes" id="UP000515203"/>
    </source>
</evidence>
<dbReference type="FunFam" id="1.20.1250.20:FF:000363">
    <property type="entry name" value="Solute carrier organic anion transporter family member"/>
    <property type="match status" value="1"/>
</dbReference>
<keyword evidence="7 10" id="KW-0472">Membrane</keyword>
<keyword evidence="4" id="KW-1003">Cell membrane</keyword>
<dbReference type="Pfam" id="PF07648">
    <property type="entry name" value="Kazal_2"/>
    <property type="match status" value="1"/>
</dbReference>
<sequence>MPQGRALRLVTLKESLAEAESGRRTSKPVNAQDAKEEERETKASKKKPPYLTMLPTAVLRLTRATRRRKRAKLPSLKKAPQAVPQDSAEERCGLGCLVIPCCQRFNSIRWFMAFYCVLLVSQGIVFGLTVMSNNDFEQDHVLTTTEKSALTLSYDISSCLVALFIAYYGGSGNRTKWIAFASFLVGFGSLLLAFPYFGTKDYKIEIKPEDICSMTKVQSSTCLRSKSSFQAKYITFFTLGQIAQGIAGMPLYILGITFLDDNVPTHSSGIYLGIADAAGILGYALGYAIGAPQLKSSQNSTSQTKNAFNNMGHVLQQNWWFDFLLVALLAWSTLIPFLCFPYTLAGTTKIRARKQREFYLYESNLKYWKFEGNIKDLFGAVWMLLKSPVFMYQALSKASESLIIIGASEFLPIYLETQFILTPTMAASLTGLILVPAGALGQLLGGIIVYQLKMSCKALMRFIIASSTVAIIFFGVVFFVHCDPVRFAGISENYNGTGQLGNLTAPCNERCRCSTGLYSSVCGRDNTEYFSPCFAGCTHAKTIGNQKRYYNCTCIKEGLTTSDDDGDFIDAVLGKCDMNCYTLPLFFAFIFSGIVFTSFCGVPINLIIFRIIPEHLHSLAIGITYVIMRIFGTIPGPLLFKQTGETSCTFRDISKCGHKGRCWVYNKTKMAFILIGICSFCKLCTICFTVLGFYKYRAFVREKKDILQDITWKTPKTRRKRSNF</sequence>
<feature type="transmembrane region" description="Helical" evidence="10">
    <location>
        <begin position="401"/>
        <end position="421"/>
    </location>
</feature>
<dbReference type="Gene3D" id="1.20.1250.20">
    <property type="entry name" value="MFS general substrate transporter like domains"/>
    <property type="match status" value="1"/>
</dbReference>
<keyword evidence="9" id="KW-0325">Glycoprotein</keyword>
<dbReference type="Pfam" id="PF03137">
    <property type="entry name" value="OATP"/>
    <property type="match status" value="1"/>
</dbReference>
<feature type="transmembrane region" description="Helical" evidence="10">
    <location>
        <begin position="670"/>
        <end position="694"/>
    </location>
</feature>
<dbReference type="InterPro" id="IPR004156">
    <property type="entry name" value="OATP"/>
</dbReference>
<feature type="domain" description="Kazal-like" evidence="12">
    <location>
        <begin position="501"/>
        <end position="556"/>
    </location>
</feature>
<evidence type="ECO:0000313" key="14">
    <source>
        <dbReference type="RefSeq" id="XP_023563326.1"/>
    </source>
</evidence>
<feature type="transmembrane region" description="Helical" evidence="10">
    <location>
        <begin position="585"/>
        <end position="609"/>
    </location>
</feature>
<dbReference type="AlphaFoldDB" id="A0A6P6DTM9"/>
<evidence type="ECO:0000256" key="2">
    <source>
        <dbReference type="ARBA" id="ARBA00009657"/>
    </source>
</evidence>
<dbReference type="InParanoid" id="A0A6P6DTM9"/>
<evidence type="ECO:0000256" key="3">
    <source>
        <dbReference type="ARBA" id="ARBA00022448"/>
    </source>
</evidence>
<comment type="subcellular location">
    <subcellularLocation>
        <location evidence="1 10">Cell membrane</location>
        <topology evidence="1 10">Multi-pass membrane protein</topology>
    </subcellularLocation>
</comment>
<evidence type="ECO:0000256" key="1">
    <source>
        <dbReference type="ARBA" id="ARBA00004651"/>
    </source>
</evidence>
<comment type="similarity">
    <text evidence="2 10">Belongs to the organo anion transporter (TC 2.A.60) family.</text>
</comment>
<organism evidence="13 14">
    <name type="scientific">Octodon degus</name>
    <name type="common">Degu</name>
    <name type="synonym">Sciurus degus</name>
    <dbReference type="NCBI Taxonomy" id="10160"/>
    <lineage>
        <taxon>Eukaryota</taxon>
        <taxon>Metazoa</taxon>
        <taxon>Chordata</taxon>
        <taxon>Craniata</taxon>
        <taxon>Vertebrata</taxon>
        <taxon>Euteleostomi</taxon>
        <taxon>Mammalia</taxon>
        <taxon>Eutheria</taxon>
        <taxon>Euarchontoglires</taxon>
        <taxon>Glires</taxon>
        <taxon>Rodentia</taxon>
        <taxon>Hystricomorpha</taxon>
        <taxon>Octodontidae</taxon>
        <taxon>Octodon</taxon>
    </lineage>
</organism>
<evidence type="ECO:0000256" key="8">
    <source>
        <dbReference type="ARBA" id="ARBA00023157"/>
    </source>
</evidence>
<dbReference type="RefSeq" id="XP_023563326.1">
    <property type="nucleotide sequence ID" value="XM_023707558.1"/>
</dbReference>
<evidence type="ECO:0000256" key="5">
    <source>
        <dbReference type="ARBA" id="ARBA00022692"/>
    </source>
</evidence>
<evidence type="ECO:0000259" key="12">
    <source>
        <dbReference type="PROSITE" id="PS51465"/>
    </source>
</evidence>
<evidence type="ECO:0000256" key="7">
    <source>
        <dbReference type="ARBA" id="ARBA00023136"/>
    </source>
</evidence>
<keyword evidence="8" id="KW-1015">Disulfide bond</keyword>
<name>A0A6P6DTM9_OCTDE</name>
<feature type="compositionally biased region" description="Basic and acidic residues" evidence="11">
    <location>
        <begin position="33"/>
        <end position="43"/>
    </location>
</feature>
<gene>
    <name evidence="14" type="primary">Slco6a1</name>
</gene>
<feature type="transmembrane region" description="Helical" evidence="10">
    <location>
        <begin position="177"/>
        <end position="197"/>
    </location>
</feature>
<evidence type="ECO:0000256" key="4">
    <source>
        <dbReference type="ARBA" id="ARBA00022475"/>
    </source>
</evidence>
<protein>
    <recommendedName>
        <fullName evidence="10">Solute carrier organic anion transporter family member</fullName>
    </recommendedName>
</protein>
<accession>A0A6P6DTM9</accession>
<feature type="transmembrane region" description="Helical" evidence="10">
    <location>
        <begin position="427"/>
        <end position="450"/>
    </location>
</feature>
<dbReference type="SUPFAM" id="SSF100895">
    <property type="entry name" value="Kazal-type serine protease inhibitors"/>
    <property type="match status" value="1"/>
</dbReference>
<feature type="transmembrane region" description="Helical" evidence="10">
    <location>
        <begin position="110"/>
        <end position="131"/>
    </location>
</feature>
<evidence type="ECO:0000256" key="11">
    <source>
        <dbReference type="SAM" id="MobiDB-lite"/>
    </source>
</evidence>
<keyword evidence="5 10" id="KW-0812">Transmembrane</keyword>
<dbReference type="GO" id="GO:0015347">
    <property type="term" value="F:sodium-independent organic anion transmembrane transporter activity"/>
    <property type="evidence" value="ECO:0007669"/>
    <property type="project" value="TreeGrafter"/>
</dbReference>
<keyword evidence="3 10" id="KW-0813">Transport</keyword>
<reference evidence="14" key="1">
    <citation type="submission" date="2025-08" db="UniProtKB">
        <authorList>
            <consortium name="RefSeq"/>
        </authorList>
    </citation>
    <scope>IDENTIFICATION</scope>
</reference>
<dbReference type="FunFam" id="1.20.1250.20:FF:000384">
    <property type="entry name" value="Solute carrier organic anion transporter family member"/>
    <property type="match status" value="1"/>
</dbReference>
<dbReference type="PROSITE" id="PS51465">
    <property type="entry name" value="KAZAL_2"/>
    <property type="match status" value="1"/>
</dbReference>
<dbReference type="NCBIfam" id="TIGR00805">
    <property type="entry name" value="oat"/>
    <property type="match status" value="1"/>
</dbReference>
<feature type="transmembrane region" description="Helical" evidence="10">
    <location>
        <begin position="319"/>
        <end position="344"/>
    </location>
</feature>
<feature type="region of interest" description="Disordered" evidence="11">
    <location>
        <begin position="17"/>
        <end position="47"/>
    </location>
</feature>
<dbReference type="GO" id="GO:0016323">
    <property type="term" value="C:basolateral plasma membrane"/>
    <property type="evidence" value="ECO:0007669"/>
    <property type="project" value="TreeGrafter"/>
</dbReference>
<dbReference type="Proteomes" id="UP000515203">
    <property type="component" value="Unplaced"/>
</dbReference>
<feature type="transmembrane region" description="Helical" evidence="10">
    <location>
        <begin position="270"/>
        <end position="290"/>
    </location>
</feature>
<dbReference type="GO" id="GO:0006811">
    <property type="term" value="P:monoatomic ion transport"/>
    <property type="evidence" value="ECO:0007669"/>
    <property type="project" value="UniProtKB-KW"/>
</dbReference>
<dbReference type="PANTHER" id="PTHR11388:SF95">
    <property type="entry name" value="SOLUTE CARRIER ORGANIC ANION TRANSPORTER FAMILY MEMBER 6A1"/>
    <property type="match status" value="1"/>
</dbReference>
<feature type="transmembrane region" description="Helical" evidence="10">
    <location>
        <begin position="462"/>
        <end position="481"/>
    </location>
</feature>
<feature type="transmembrane region" description="Helical" evidence="10">
    <location>
        <begin position="616"/>
        <end position="634"/>
    </location>
</feature>
<dbReference type="GeneID" id="101579225"/>
<dbReference type="PANTHER" id="PTHR11388">
    <property type="entry name" value="ORGANIC ANION TRANSPORTER"/>
    <property type="match status" value="1"/>
</dbReference>
<evidence type="ECO:0000256" key="9">
    <source>
        <dbReference type="ARBA" id="ARBA00023180"/>
    </source>
</evidence>
<keyword evidence="10" id="KW-0406">Ion transport</keyword>
<dbReference type="GO" id="GO:0043252">
    <property type="term" value="P:sodium-independent organic anion transport"/>
    <property type="evidence" value="ECO:0007669"/>
    <property type="project" value="TreeGrafter"/>
</dbReference>
<evidence type="ECO:0000256" key="10">
    <source>
        <dbReference type="RuleBase" id="RU362056"/>
    </source>
</evidence>
<dbReference type="SUPFAM" id="SSF103473">
    <property type="entry name" value="MFS general substrate transporter"/>
    <property type="match status" value="1"/>
</dbReference>
<feature type="transmembrane region" description="Helical" evidence="10">
    <location>
        <begin position="233"/>
        <end position="258"/>
    </location>
</feature>
<proteinExistence type="inferred from homology"/>
<keyword evidence="13" id="KW-1185">Reference proteome</keyword>
<feature type="transmembrane region" description="Helical" evidence="10">
    <location>
        <begin position="151"/>
        <end position="170"/>
    </location>
</feature>
<keyword evidence="6 10" id="KW-1133">Transmembrane helix</keyword>
<dbReference type="InterPro" id="IPR036058">
    <property type="entry name" value="Kazal_dom_sf"/>
</dbReference>
<dbReference type="InterPro" id="IPR036259">
    <property type="entry name" value="MFS_trans_sf"/>
</dbReference>
<dbReference type="InterPro" id="IPR002350">
    <property type="entry name" value="Kazal_dom"/>
</dbReference>
<dbReference type="OrthoDB" id="5062115at2759"/>
<evidence type="ECO:0000256" key="6">
    <source>
        <dbReference type="ARBA" id="ARBA00022989"/>
    </source>
</evidence>